<dbReference type="Proteomes" id="UP000527355">
    <property type="component" value="Unassembled WGS sequence"/>
</dbReference>
<name>A0A7J7RTA4_MYOMY</name>
<gene>
    <name evidence="1" type="ORF">mMyoMyo1_010177</name>
</gene>
<dbReference type="EMBL" id="JABWUV010000022">
    <property type="protein sequence ID" value="KAF6279134.1"/>
    <property type="molecule type" value="Genomic_DNA"/>
</dbReference>
<dbReference type="AlphaFoldDB" id="A0A7J7RTA4"/>
<reference evidence="1 2" key="1">
    <citation type="journal article" date="2020" name="Nature">
        <title>Six reference-quality genomes reveal evolution of bat adaptations.</title>
        <authorList>
            <person name="Jebb D."/>
            <person name="Huang Z."/>
            <person name="Pippel M."/>
            <person name="Hughes G.M."/>
            <person name="Lavrichenko K."/>
            <person name="Devanna P."/>
            <person name="Winkler S."/>
            <person name="Jermiin L.S."/>
            <person name="Skirmuntt E.C."/>
            <person name="Katzourakis A."/>
            <person name="Burkitt-Gray L."/>
            <person name="Ray D.A."/>
            <person name="Sullivan K.A.M."/>
            <person name="Roscito J.G."/>
            <person name="Kirilenko B.M."/>
            <person name="Davalos L.M."/>
            <person name="Corthals A.P."/>
            <person name="Power M.L."/>
            <person name="Jones G."/>
            <person name="Ransome R.D."/>
            <person name="Dechmann D.K.N."/>
            <person name="Locatelli A.G."/>
            <person name="Puechmaille S.J."/>
            <person name="Fedrigo O."/>
            <person name="Jarvis E.D."/>
            <person name="Hiller M."/>
            <person name="Vernes S.C."/>
            <person name="Myers E.W."/>
            <person name="Teeling E.C."/>
        </authorList>
    </citation>
    <scope>NUCLEOTIDE SEQUENCE [LARGE SCALE GENOMIC DNA]</scope>
    <source>
        <strain evidence="1">MMyoMyo1</strain>
        <tissue evidence="1">Flight muscle</tissue>
    </source>
</reference>
<accession>A0A7J7RTA4</accession>
<sequence length="126" mass="14038">MSQAFSPGRTAPPSGSEPCPGAVMLKNTHSCGRSRAPLGGVALFIHSASCQTQGPKCWESQVARKKRHLVIWRNCWDCIQHSRAADFCPRRRFILEPTDGKTSGLIAFLPFWHLELDSVQLSENLY</sequence>
<proteinExistence type="predicted"/>
<evidence type="ECO:0000313" key="1">
    <source>
        <dbReference type="EMBL" id="KAF6279134.1"/>
    </source>
</evidence>
<evidence type="ECO:0000313" key="2">
    <source>
        <dbReference type="Proteomes" id="UP000527355"/>
    </source>
</evidence>
<organism evidence="1 2">
    <name type="scientific">Myotis myotis</name>
    <name type="common">Greater mouse-eared bat</name>
    <name type="synonym">Vespertilio myotis</name>
    <dbReference type="NCBI Taxonomy" id="51298"/>
    <lineage>
        <taxon>Eukaryota</taxon>
        <taxon>Metazoa</taxon>
        <taxon>Chordata</taxon>
        <taxon>Craniata</taxon>
        <taxon>Vertebrata</taxon>
        <taxon>Euteleostomi</taxon>
        <taxon>Mammalia</taxon>
        <taxon>Eutheria</taxon>
        <taxon>Laurasiatheria</taxon>
        <taxon>Chiroptera</taxon>
        <taxon>Yangochiroptera</taxon>
        <taxon>Vespertilionidae</taxon>
        <taxon>Myotis</taxon>
    </lineage>
</organism>
<comment type="caution">
    <text evidence="1">The sequence shown here is derived from an EMBL/GenBank/DDBJ whole genome shotgun (WGS) entry which is preliminary data.</text>
</comment>
<protein>
    <submittedName>
        <fullName evidence="1">Uncharacterized protein</fullName>
    </submittedName>
</protein>
<keyword evidence="2" id="KW-1185">Reference proteome</keyword>